<sequence length="141" mass="16187">MVSLGDAKEKSSLFLLHSTIELRALMAYSRGRDFMFCDLCGTMLVMKSARYAECPSCQFRRKAKDILGREISYTVTAEDIKRELGISQISEEKVELSKIKKKCEKCGNDEASYYTRQMRSADEGQTTFYTCTKCLHQFQDN</sequence>
<evidence type="ECO:0000259" key="9">
    <source>
        <dbReference type="PROSITE" id="PS51133"/>
    </source>
</evidence>
<dbReference type="SMART" id="SM00440">
    <property type="entry name" value="ZnF_C2C2"/>
    <property type="match status" value="1"/>
</dbReference>
<dbReference type="PANTHER" id="PTHR11239:SF14">
    <property type="entry name" value="DNA-DIRECTED RNA POLYMERASE I SUBUNIT RPA12"/>
    <property type="match status" value="1"/>
</dbReference>
<dbReference type="Pfam" id="PF01096">
    <property type="entry name" value="Zn_ribbon_TFIIS"/>
    <property type="match status" value="1"/>
</dbReference>
<evidence type="ECO:0000313" key="12">
    <source>
        <dbReference type="Proteomes" id="UP000525078"/>
    </source>
</evidence>
<evidence type="ECO:0000256" key="8">
    <source>
        <dbReference type="PROSITE-ProRule" id="PRU00472"/>
    </source>
</evidence>
<comment type="caution">
    <text evidence="11">The sequence shown here is derived from an EMBL/GenBank/DDBJ whole genome shotgun (WGS) entry which is preliminary data.</text>
</comment>
<proteinExistence type="predicted"/>
<evidence type="ECO:0000256" key="5">
    <source>
        <dbReference type="ARBA" id="ARBA00022771"/>
    </source>
</evidence>
<evidence type="ECO:0000313" key="13">
    <source>
        <dbReference type="Proteomes" id="UP000583929"/>
    </source>
</evidence>
<dbReference type="InterPro" id="IPR034004">
    <property type="entry name" value="Zn_ribbon_RPA12_C"/>
</dbReference>
<dbReference type="Gene3D" id="2.20.25.10">
    <property type="match status" value="1"/>
</dbReference>
<dbReference type="PROSITE" id="PS51133">
    <property type="entry name" value="ZF_TFIIS_2"/>
    <property type="match status" value="1"/>
</dbReference>
<evidence type="ECO:0000256" key="1">
    <source>
        <dbReference type="ARBA" id="ARBA00004604"/>
    </source>
</evidence>
<organism evidence="11 13">
    <name type="scientific">Cannabis sativa</name>
    <name type="common">Hemp</name>
    <name type="synonym">Marijuana</name>
    <dbReference type="NCBI Taxonomy" id="3483"/>
    <lineage>
        <taxon>Eukaryota</taxon>
        <taxon>Viridiplantae</taxon>
        <taxon>Streptophyta</taxon>
        <taxon>Embryophyta</taxon>
        <taxon>Tracheophyta</taxon>
        <taxon>Spermatophyta</taxon>
        <taxon>Magnoliopsida</taxon>
        <taxon>eudicotyledons</taxon>
        <taxon>Gunneridae</taxon>
        <taxon>Pentapetalae</taxon>
        <taxon>rosids</taxon>
        <taxon>fabids</taxon>
        <taxon>Rosales</taxon>
        <taxon>Cannabaceae</taxon>
        <taxon>Cannabis</taxon>
    </lineage>
</organism>
<dbReference type="InterPro" id="IPR012164">
    <property type="entry name" value="Rpa12/Rpb9/Rpc10/TFS"/>
</dbReference>
<comment type="subcellular location">
    <subcellularLocation>
        <location evidence="1">Nucleus</location>
        <location evidence="1">Nucleolus</location>
    </subcellularLocation>
</comment>
<dbReference type="GO" id="GO:0006363">
    <property type="term" value="P:termination of RNA polymerase I transcription"/>
    <property type="evidence" value="ECO:0007669"/>
    <property type="project" value="TreeGrafter"/>
</dbReference>
<dbReference type="PROSITE" id="PS00466">
    <property type="entry name" value="ZF_TFIIS_1"/>
    <property type="match status" value="1"/>
</dbReference>
<dbReference type="GO" id="GO:0003676">
    <property type="term" value="F:nucleic acid binding"/>
    <property type="evidence" value="ECO:0007669"/>
    <property type="project" value="InterPro"/>
</dbReference>
<dbReference type="EMBL" id="JAATIP010000305">
    <property type="protein sequence ID" value="KAF4352807.1"/>
    <property type="molecule type" value="Genomic_DNA"/>
</dbReference>
<dbReference type="Proteomes" id="UP000525078">
    <property type="component" value="Unassembled WGS sequence"/>
</dbReference>
<dbReference type="EMBL" id="JAATIQ010000095">
    <property type="protein sequence ID" value="KAF4383847.1"/>
    <property type="molecule type" value="Genomic_DNA"/>
</dbReference>
<keyword evidence="4" id="KW-0479">Metal-binding</keyword>
<dbReference type="GO" id="GO:0005736">
    <property type="term" value="C:RNA polymerase I complex"/>
    <property type="evidence" value="ECO:0007669"/>
    <property type="project" value="TreeGrafter"/>
</dbReference>
<dbReference type="AlphaFoldDB" id="A0A7J6GLT8"/>
<dbReference type="InterPro" id="IPR001222">
    <property type="entry name" value="Znf_TFIIS"/>
</dbReference>
<dbReference type="GO" id="GO:0008270">
    <property type="term" value="F:zinc ion binding"/>
    <property type="evidence" value="ECO:0007669"/>
    <property type="project" value="UniProtKB-KW"/>
</dbReference>
<dbReference type="Proteomes" id="UP000583929">
    <property type="component" value="Unassembled WGS sequence"/>
</dbReference>
<name>A0A7J6GLT8_CANSA</name>
<dbReference type="SUPFAM" id="SSF57783">
    <property type="entry name" value="Zinc beta-ribbon"/>
    <property type="match status" value="1"/>
</dbReference>
<feature type="domain" description="TFIIS-type" evidence="9">
    <location>
        <begin position="99"/>
        <end position="139"/>
    </location>
</feature>
<keyword evidence="6" id="KW-0862">Zinc</keyword>
<protein>
    <recommendedName>
        <fullName evidence="2">DNA-directed RNA polymerase I subunit RPA12</fullName>
    </recommendedName>
</protein>
<evidence type="ECO:0000256" key="7">
    <source>
        <dbReference type="ARBA" id="ARBA00023242"/>
    </source>
</evidence>
<keyword evidence="3" id="KW-0804">Transcription</keyword>
<evidence type="ECO:0000313" key="10">
    <source>
        <dbReference type="EMBL" id="KAF4352807.1"/>
    </source>
</evidence>
<evidence type="ECO:0000313" key="11">
    <source>
        <dbReference type="EMBL" id="KAF4383847.1"/>
    </source>
</evidence>
<evidence type="ECO:0000256" key="2">
    <source>
        <dbReference type="ARBA" id="ARBA00018784"/>
    </source>
</evidence>
<evidence type="ECO:0000256" key="4">
    <source>
        <dbReference type="ARBA" id="ARBA00022723"/>
    </source>
</evidence>
<keyword evidence="7" id="KW-0539">Nucleus</keyword>
<keyword evidence="5 8" id="KW-0863">Zinc-finger</keyword>
<dbReference type="PANTHER" id="PTHR11239">
    <property type="entry name" value="DNA-DIRECTED RNA POLYMERASE"/>
    <property type="match status" value="1"/>
</dbReference>
<reference evidence="12 13" key="1">
    <citation type="journal article" date="2020" name="bioRxiv">
        <title>Sequence and annotation of 42 cannabis genomes reveals extensive copy number variation in cannabinoid synthesis and pathogen resistance genes.</title>
        <authorList>
            <person name="Mckernan K.J."/>
            <person name="Helbert Y."/>
            <person name="Kane L.T."/>
            <person name="Ebling H."/>
            <person name="Zhang L."/>
            <person name="Liu B."/>
            <person name="Eaton Z."/>
            <person name="Mclaughlin S."/>
            <person name="Kingan S."/>
            <person name="Baybayan P."/>
            <person name="Concepcion G."/>
            <person name="Jordan M."/>
            <person name="Riva A."/>
            <person name="Barbazuk W."/>
            <person name="Harkins T."/>
        </authorList>
    </citation>
    <scope>NUCLEOTIDE SEQUENCE [LARGE SCALE GENOMIC DNA]</scope>
    <source>
        <strain evidence="12 13">cv. Jamaican Lion 4</strain>
        <strain evidence="11">Father</strain>
        <strain evidence="10">Mother</strain>
        <tissue evidence="11">Leaf</tissue>
    </source>
</reference>
<dbReference type="FunFam" id="2.20.25.10:FF:000050">
    <property type="entry name" value="DNA-directed RNA polymerase subunit"/>
    <property type="match status" value="1"/>
</dbReference>
<keyword evidence="13" id="KW-1185">Reference proteome</keyword>
<evidence type="ECO:0000256" key="6">
    <source>
        <dbReference type="ARBA" id="ARBA00022833"/>
    </source>
</evidence>
<gene>
    <name evidence="10" type="ORF">F8388_026349</name>
    <name evidence="11" type="ORF">G4B88_016280</name>
</gene>
<evidence type="ECO:0000256" key="3">
    <source>
        <dbReference type="ARBA" id="ARBA00022478"/>
    </source>
</evidence>
<accession>A0A7J6GLT8</accession>
<keyword evidence="3" id="KW-0240">DNA-directed RNA polymerase</keyword>
<dbReference type="GO" id="GO:0003899">
    <property type="term" value="F:DNA-directed RNA polymerase activity"/>
    <property type="evidence" value="ECO:0007669"/>
    <property type="project" value="InterPro"/>
</dbReference>
<dbReference type="CDD" id="cd10507">
    <property type="entry name" value="Zn-ribbon_RPA12"/>
    <property type="match status" value="1"/>
</dbReference>